<dbReference type="STRING" id="286727.SAMN02982917_5353"/>
<dbReference type="EMBL" id="FXAK01000007">
    <property type="protein sequence ID" value="SMF82456.1"/>
    <property type="molecule type" value="Genomic_DNA"/>
</dbReference>
<dbReference type="InterPro" id="IPR001789">
    <property type="entry name" value="Sig_transdc_resp-reg_receiver"/>
</dbReference>
<dbReference type="SUPFAM" id="SSF52172">
    <property type="entry name" value="CheY-like"/>
    <property type="match status" value="1"/>
</dbReference>
<evidence type="ECO:0000256" key="2">
    <source>
        <dbReference type="PROSITE-ProRule" id="PRU00169"/>
    </source>
</evidence>
<sequence length="420" mass="44268">MTAAGWHSPGSEAMSVPPDSIAEPPRPDGHACECQEPDCTVLDCPILVVDDTAFNRTLIGAFLAEAGFRRVSFAESGLEALAMIEAAVPDLLILDIMMPGMDGFEVCRRLRAMPETADLPILVQTALSSGEDRNRAFAAGTTDLVSKPLERTELLARVRIHLEDRVLIRRLQAYRARVEAELSIARSMHEHLLPTPAQCDAVAAAAGCRLRAHSVISPHLGGDLWGLLPLGGRRFGVYLLNVAGCGVSAALNAFRLHTLLQELGPVHGRDAAGLLTALNDRAAGLLAAGEKATMTYGVVDGEAGRFIHASADGAPPMILDDDGGPHFGLATGLPIGIAPGTRYRSEMMELPRGGVLALYSVAVLEALDAGGTGIGLGWMIARAVAEGEGFDAVVRSLGFALGQGSGDDHTLLWIERETAP</sequence>
<dbReference type="Gene3D" id="3.60.40.10">
    <property type="entry name" value="PPM-type phosphatase domain"/>
    <property type="match status" value="1"/>
</dbReference>
<dbReference type="SMART" id="SM00448">
    <property type="entry name" value="REC"/>
    <property type="match status" value="1"/>
</dbReference>
<gene>
    <name evidence="5" type="ORF">SAMN02982917_5353</name>
</gene>
<dbReference type="PANTHER" id="PTHR44591:SF3">
    <property type="entry name" value="RESPONSE REGULATORY DOMAIN-CONTAINING PROTEIN"/>
    <property type="match status" value="1"/>
</dbReference>
<feature type="region of interest" description="Disordered" evidence="3">
    <location>
        <begin position="1"/>
        <end position="29"/>
    </location>
</feature>
<dbReference type="InterPro" id="IPR001932">
    <property type="entry name" value="PPM-type_phosphatase-like_dom"/>
</dbReference>
<evidence type="ECO:0000256" key="1">
    <source>
        <dbReference type="ARBA" id="ARBA00022553"/>
    </source>
</evidence>
<feature type="modified residue" description="4-aspartylphosphate" evidence="2">
    <location>
        <position position="95"/>
    </location>
</feature>
<dbReference type="Gene3D" id="3.40.50.2300">
    <property type="match status" value="1"/>
</dbReference>
<proteinExistence type="predicted"/>
<reference evidence="5 6" key="1">
    <citation type="submission" date="2017-04" db="EMBL/GenBank/DDBJ databases">
        <authorList>
            <person name="Afonso C.L."/>
            <person name="Miller P.J."/>
            <person name="Scott M.A."/>
            <person name="Spackman E."/>
            <person name="Goraichik I."/>
            <person name="Dimitrov K.M."/>
            <person name="Suarez D.L."/>
            <person name="Swayne D.E."/>
        </authorList>
    </citation>
    <scope>NUCLEOTIDE SEQUENCE [LARGE SCALE GENOMIC DNA]</scope>
    <source>
        <strain evidence="5 6">A2P</strain>
    </source>
</reference>
<dbReference type="Pfam" id="PF07228">
    <property type="entry name" value="SpoIIE"/>
    <property type="match status" value="1"/>
</dbReference>
<evidence type="ECO:0000256" key="3">
    <source>
        <dbReference type="SAM" id="MobiDB-lite"/>
    </source>
</evidence>
<dbReference type="PROSITE" id="PS50110">
    <property type="entry name" value="RESPONSE_REGULATORY"/>
    <property type="match status" value="1"/>
</dbReference>
<dbReference type="InterPro" id="IPR036457">
    <property type="entry name" value="PPM-type-like_dom_sf"/>
</dbReference>
<organism evidence="5 6">
    <name type="scientific">Azospirillum oryzae</name>
    <dbReference type="NCBI Taxonomy" id="286727"/>
    <lineage>
        <taxon>Bacteria</taxon>
        <taxon>Pseudomonadati</taxon>
        <taxon>Pseudomonadota</taxon>
        <taxon>Alphaproteobacteria</taxon>
        <taxon>Rhodospirillales</taxon>
        <taxon>Azospirillaceae</taxon>
        <taxon>Azospirillum</taxon>
    </lineage>
</organism>
<dbReference type="Proteomes" id="UP000192936">
    <property type="component" value="Unassembled WGS sequence"/>
</dbReference>
<feature type="domain" description="Response regulatory" evidence="4">
    <location>
        <begin position="45"/>
        <end position="162"/>
    </location>
</feature>
<dbReference type="InterPro" id="IPR011006">
    <property type="entry name" value="CheY-like_superfamily"/>
</dbReference>
<keyword evidence="1 2" id="KW-0597">Phosphoprotein</keyword>
<evidence type="ECO:0000313" key="6">
    <source>
        <dbReference type="Proteomes" id="UP000192936"/>
    </source>
</evidence>
<name>A0A1X7HBL2_9PROT</name>
<protein>
    <submittedName>
        <fullName evidence="5">Stage II sporulation protein E (SpoIIE)</fullName>
    </submittedName>
</protein>
<dbReference type="Pfam" id="PF00072">
    <property type="entry name" value="Response_reg"/>
    <property type="match status" value="1"/>
</dbReference>
<evidence type="ECO:0000313" key="5">
    <source>
        <dbReference type="EMBL" id="SMF82456.1"/>
    </source>
</evidence>
<dbReference type="AlphaFoldDB" id="A0A1X7HBL2"/>
<dbReference type="InterPro" id="IPR050595">
    <property type="entry name" value="Bact_response_regulator"/>
</dbReference>
<accession>A0A1X7HBL2</accession>
<dbReference type="PANTHER" id="PTHR44591">
    <property type="entry name" value="STRESS RESPONSE REGULATOR PROTEIN 1"/>
    <property type="match status" value="1"/>
</dbReference>
<evidence type="ECO:0000259" key="4">
    <source>
        <dbReference type="PROSITE" id="PS50110"/>
    </source>
</evidence>
<dbReference type="GO" id="GO:0000160">
    <property type="term" value="P:phosphorelay signal transduction system"/>
    <property type="evidence" value="ECO:0007669"/>
    <property type="project" value="InterPro"/>
</dbReference>